<sequence length="262" mass="28395">MAGLVRRHQMRVAAALAALSTPSDAPAPNSGPYELMMHALVNDRRTLKGVQSIERKIELKREMLDKYGDYVHGVLTADKGGQDEVVVTVMVWLLDTLQFRPALDLAAYVLRHGIKLPAQYTRDVPTLLLDEITGAVLAGRVGLGMGLLDELLTLQRLTEDHDAPDQARAKLHRVMGETLTDLAGDLTADYGPPKETALRAAVAALQHLNRARQLDAGVGVVKLIEQLERKIKKAEGGTPPKADEEGKTPTQPATGDETPPQA</sequence>
<feature type="compositionally biased region" description="Basic and acidic residues" evidence="1">
    <location>
        <begin position="230"/>
        <end position="247"/>
    </location>
</feature>
<name>A0A6S7CWM1_9BURK</name>
<evidence type="ECO:0000313" key="3">
    <source>
        <dbReference type="Proteomes" id="UP000494117"/>
    </source>
</evidence>
<dbReference type="Proteomes" id="UP000494117">
    <property type="component" value="Unassembled WGS sequence"/>
</dbReference>
<dbReference type="GO" id="GO:0003677">
    <property type="term" value="F:DNA binding"/>
    <property type="evidence" value="ECO:0007669"/>
    <property type="project" value="InterPro"/>
</dbReference>
<dbReference type="EMBL" id="CADILG010000009">
    <property type="protein sequence ID" value="CAB3849973.1"/>
    <property type="molecule type" value="Genomic_DNA"/>
</dbReference>
<gene>
    <name evidence="2" type="ORF">LMG26858_01655</name>
</gene>
<proteinExistence type="predicted"/>
<keyword evidence="3" id="KW-1185">Reference proteome</keyword>
<dbReference type="AlphaFoldDB" id="A0A6S7CWM1"/>
<organism evidence="2 3">
    <name type="scientific">Achromobacter anxifer</name>
    <dbReference type="NCBI Taxonomy" id="1287737"/>
    <lineage>
        <taxon>Bacteria</taxon>
        <taxon>Pseudomonadati</taxon>
        <taxon>Pseudomonadota</taxon>
        <taxon>Betaproteobacteria</taxon>
        <taxon>Burkholderiales</taxon>
        <taxon>Alcaligenaceae</taxon>
        <taxon>Achromobacter</taxon>
    </lineage>
</organism>
<evidence type="ECO:0008006" key="4">
    <source>
        <dbReference type="Google" id="ProtNLM"/>
    </source>
</evidence>
<evidence type="ECO:0000313" key="2">
    <source>
        <dbReference type="EMBL" id="CAB3849973.1"/>
    </source>
</evidence>
<accession>A0A6S7CWM1</accession>
<protein>
    <recommendedName>
        <fullName evidence="4">Terminase endonuclease subunit</fullName>
    </recommendedName>
</protein>
<reference evidence="2 3" key="1">
    <citation type="submission" date="2020-04" db="EMBL/GenBank/DDBJ databases">
        <authorList>
            <person name="De Canck E."/>
        </authorList>
    </citation>
    <scope>NUCLEOTIDE SEQUENCE [LARGE SCALE GENOMIC DNA]</scope>
    <source>
        <strain evidence="2 3">LMG 26858</strain>
    </source>
</reference>
<evidence type="ECO:0000256" key="1">
    <source>
        <dbReference type="SAM" id="MobiDB-lite"/>
    </source>
</evidence>
<feature type="region of interest" description="Disordered" evidence="1">
    <location>
        <begin position="230"/>
        <end position="262"/>
    </location>
</feature>
<dbReference type="InterPro" id="IPR010270">
    <property type="entry name" value="Phage_P2_GpM"/>
</dbReference>
<dbReference type="Pfam" id="PF05944">
    <property type="entry name" value="Phage_term_smal"/>
    <property type="match status" value="1"/>
</dbReference>
<dbReference type="GO" id="GO:0004519">
    <property type="term" value="F:endonuclease activity"/>
    <property type="evidence" value="ECO:0007669"/>
    <property type="project" value="InterPro"/>
</dbReference>